<comment type="caution">
    <text evidence="2">The sequence shown here is derived from an EMBL/GenBank/DDBJ whole genome shotgun (WGS) entry which is preliminary data.</text>
</comment>
<accession>A0A841ENH7</accession>
<feature type="transmembrane region" description="Helical" evidence="1">
    <location>
        <begin position="239"/>
        <end position="259"/>
    </location>
</feature>
<name>A0A841ENH7_9BACT</name>
<evidence type="ECO:0000313" key="3">
    <source>
        <dbReference type="Proteomes" id="UP000524404"/>
    </source>
</evidence>
<organism evidence="2 3">
    <name type="scientific">Arcicella rosea</name>
    <dbReference type="NCBI Taxonomy" id="502909"/>
    <lineage>
        <taxon>Bacteria</taxon>
        <taxon>Pseudomonadati</taxon>
        <taxon>Bacteroidota</taxon>
        <taxon>Cytophagia</taxon>
        <taxon>Cytophagales</taxon>
        <taxon>Flectobacillaceae</taxon>
        <taxon>Arcicella</taxon>
    </lineage>
</organism>
<proteinExistence type="predicted"/>
<evidence type="ECO:0000313" key="2">
    <source>
        <dbReference type="EMBL" id="MBB6004785.1"/>
    </source>
</evidence>
<keyword evidence="1" id="KW-1133">Transmembrane helix</keyword>
<dbReference type="Proteomes" id="UP000524404">
    <property type="component" value="Unassembled WGS sequence"/>
</dbReference>
<gene>
    <name evidence="2" type="ORF">HNP25_003455</name>
</gene>
<keyword evidence="1" id="KW-0472">Membrane</keyword>
<dbReference type="RefSeq" id="WP_184136024.1">
    <property type="nucleotide sequence ID" value="NZ_JACHKT010000029.1"/>
</dbReference>
<reference evidence="2 3" key="1">
    <citation type="submission" date="2020-08" db="EMBL/GenBank/DDBJ databases">
        <title>Functional genomics of gut bacteria from endangered species of beetles.</title>
        <authorList>
            <person name="Carlos-Shanley C."/>
        </authorList>
    </citation>
    <scope>NUCLEOTIDE SEQUENCE [LARGE SCALE GENOMIC DNA]</scope>
    <source>
        <strain evidence="2 3">S00070</strain>
    </source>
</reference>
<dbReference type="AlphaFoldDB" id="A0A841ENH7"/>
<protein>
    <submittedName>
        <fullName evidence="2">Tetratricopeptide (TPR) repeat protein</fullName>
    </submittedName>
</protein>
<evidence type="ECO:0000256" key="1">
    <source>
        <dbReference type="SAM" id="Phobius"/>
    </source>
</evidence>
<keyword evidence="1" id="KW-0812">Transmembrane</keyword>
<dbReference type="EMBL" id="JACHKT010000029">
    <property type="protein sequence ID" value="MBB6004785.1"/>
    <property type="molecule type" value="Genomic_DNA"/>
</dbReference>
<keyword evidence="3" id="KW-1185">Reference proteome</keyword>
<sequence length="290" mass="32878">MNKYYLICTFLCVLFSTKSYTQNFREGDSLLLDKQYDVALLAYEKNYFELVEFPDTTLSAISLQEAKNACLLRKVHCLKAMGKFEEAGKTALRFDLANLSDSSQFILRNELIVNYYLSGFYEDALSQIQQLRFFVKDSLLTQNSKLWEILCLTQLKRYPEAKEVFGAYASAKNVKMNIDSVFAFEKSNKFKSVKKAATLATFLPGAGMLYVGNTTEGLVSLGLQIATLGFGFHNISKGYYLSGFFTGFGLFQAFYFGGIRRTELLAEQKNRQLIDLYTTKVTKALIALEN</sequence>